<dbReference type="GO" id="GO:0008061">
    <property type="term" value="F:chitin binding"/>
    <property type="evidence" value="ECO:0007669"/>
    <property type="project" value="InterPro"/>
</dbReference>
<dbReference type="AlphaFoldDB" id="A0A6P8YCT4"/>
<dbReference type="KEGG" id="tpal:117642950"/>
<feature type="region of interest" description="Disordered" evidence="1">
    <location>
        <begin position="482"/>
        <end position="530"/>
    </location>
</feature>
<feature type="compositionally biased region" description="Polar residues" evidence="1">
    <location>
        <begin position="18"/>
        <end position="30"/>
    </location>
</feature>
<dbReference type="Pfam" id="PF01607">
    <property type="entry name" value="CBM_14"/>
    <property type="match status" value="1"/>
</dbReference>
<gene>
    <name evidence="4" type="primary">LOC117642950</name>
</gene>
<feature type="compositionally biased region" description="Low complexity" evidence="1">
    <location>
        <begin position="88"/>
        <end position="112"/>
    </location>
</feature>
<evidence type="ECO:0000313" key="4">
    <source>
        <dbReference type="RefSeq" id="XP_034237478.1"/>
    </source>
</evidence>
<dbReference type="SUPFAM" id="SSF57625">
    <property type="entry name" value="Invertebrate chitin-binding proteins"/>
    <property type="match status" value="1"/>
</dbReference>
<proteinExistence type="predicted"/>
<dbReference type="InParanoid" id="A0A6P8YCT4"/>
<feature type="region of interest" description="Disordered" evidence="1">
    <location>
        <begin position="1"/>
        <end position="34"/>
    </location>
</feature>
<protein>
    <submittedName>
        <fullName evidence="4">Uncharacterized protein LOC117642950</fullName>
    </submittedName>
</protein>
<keyword evidence="3" id="KW-1185">Reference proteome</keyword>
<dbReference type="PROSITE" id="PS50940">
    <property type="entry name" value="CHIT_BIND_II"/>
    <property type="match status" value="1"/>
</dbReference>
<dbReference type="InterPro" id="IPR002557">
    <property type="entry name" value="Chitin-bd_dom"/>
</dbReference>
<evidence type="ECO:0000256" key="1">
    <source>
        <dbReference type="SAM" id="MobiDB-lite"/>
    </source>
</evidence>
<sequence length="530" mass="54562">GPEPGCRLQAYDHLPQAPASTPSPNHQATPSPAPSIDAWLRLQQAIAAIHHAGIRVQQAHSASHYRGILLQSSLDAATPEGPWLRVPRARPVAGPRRGQAGNKVKPTTTTTEEPSEGLSLDAAGLQALQDKNEDGQYHPDADHTHWDIRKSIPGEPGTDYPTLDSIPETGFSCDGRADGYYADVSTRCQVYHVCSSQAVPVKNSFMCNNGSIFNQERFVCDWWPNVDCPNSERSFDLNLEIGKTPNAQGGSADAARQASYSGSKAASSNAYSSGSFQSASLSSDSNIVSANFKGGSAAVIPPKAAGSAGSSFSASGSDSGIVSTSFNGGSASVIPPKSGTFAVAPSSSNGIDNDDSLAASLSSSLPSGASAPGASAPAEEPPLSSSLDDNSLYRQNAASSASSASSEGALSYPGPSAGFSADIATAGIDLRSGFSSSGRLSPAATSSLRASFARSAKQVSAADEAVVAAGSSQAAVRFGERLPGARSGNANNANNGPAKDLEAPGSTFKRRRYVVTRRRRVPVHEKRAEA</sequence>
<dbReference type="InterPro" id="IPR052976">
    <property type="entry name" value="Scoloptoxin-like"/>
</dbReference>
<name>A0A6P8YCT4_THRPL</name>
<reference evidence="4" key="1">
    <citation type="submission" date="2025-08" db="UniProtKB">
        <authorList>
            <consortium name="RefSeq"/>
        </authorList>
    </citation>
    <scope>IDENTIFICATION</scope>
    <source>
        <tissue evidence="4">Total insect</tissue>
    </source>
</reference>
<feature type="region of interest" description="Disordered" evidence="1">
    <location>
        <begin position="88"/>
        <end position="116"/>
    </location>
</feature>
<dbReference type="PANTHER" id="PTHR22933">
    <property type="entry name" value="FI18007P1-RELATED"/>
    <property type="match status" value="1"/>
</dbReference>
<dbReference type="OrthoDB" id="6514762at2759"/>
<organism evidence="4">
    <name type="scientific">Thrips palmi</name>
    <name type="common">Melon thrips</name>
    <dbReference type="NCBI Taxonomy" id="161013"/>
    <lineage>
        <taxon>Eukaryota</taxon>
        <taxon>Metazoa</taxon>
        <taxon>Ecdysozoa</taxon>
        <taxon>Arthropoda</taxon>
        <taxon>Hexapoda</taxon>
        <taxon>Insecta</taxon>
        <taxon>Pterygota</taxon>
        <taxon>Neoptera</taxon>
        <taxon>Paraneoptera</taxon>
        <taxon>Thysanoptera</taxon>
        <taxon>Terebrantia</taxon>
        <taxon>Thripoidea</taxon>
        <taxon>Thripidae</taxon>
        <taxon>Thrips</taxon>
    </lineage>
</organism>
<dbReference type="Proteomes" id="UP000515158">
    <property type="component" value="Unplaced"/>
</dbReference>
<dbReference type="Gene3D" id="2.170.140.10">
    <property type="entry name" value="Chitin binding domain"/>
    <property type="match status" value="1"/>
</dbReference>
<dbReference type="RefSeq" id="XP_034237478.1">
    <property type="nucleotide sequence ID" value="XM_034381587.1"/>
</dbReference>
<accession>A0A6P8YCT4</accession>
<evidence type="ECO:0000259" key="2">
    <source>
        <dbReference type="PROSITE" id="PS50940"/>
    </source>
</evidence>
<feature type="domain" description="Chitin-binding type-2" evidence="2">
    <location>
        <begin position="170"/>
        <end position="230"/>
    </location>
</feature>
<evidence type="ECO:0000313" key="3">
    <source>
        <dbReference type="Proteomes" id="UP000515158"/>
    </source>
</evidence>
<feature type="compositionally biased region" description="Low complexity" evidence="1">
    <location>
        <begin position="356"/>
        <end position="406"/>
    </location>
</feature>
<feature type="region of interest" description="Disordered" evidence="1">
    <location>
        <begin position="354"/>
        <end position="411"/>
    </location>
</feature>
<dbReference type="GeneID" id="117642950"/>
<dbReference type="PANTHER" id="PTHR22933:SF44">
    <property type="entry name" value="RE15157P"/>
    <property type="match status" value="1"/>
</dbReference>
<dbReference type="InterPro" id="IPR036508">
    <property type="entry name" value="Chitin-bd_dom_sf"/>
</dbReference>
<feature type="compositionally biased region" description="Basic residues" evidence="1">
    <location>
        <begin position="508"/>
        <end position="521"/>
    </location>
</feature>
<dbReference type="GO" id="GO:0005576">
    <property type="term" value="C:extracellular region"/>
    <property type="evidence" value="ECO:0007669"/>
    <property type="project" value="InterPro"/>
</dbReference>
<feature type="non-terminal residue" evidence="4">
    <location>
        <position position="1"/>
    </location>
</feature>